<feature type="compositionally biased region" description="Polar residues" evidence="1">
    <location>
        <begin position="198"/>
        <end position="210"/>
    </location>
</feature>
<dbReference type="OrthoDB" id="4932172at2759"/>
<gene>
    <name evidence="2" type="ORF">BKA59DRAFT_504978</name>
</gene>
<sequence length="287" mass="31784">MSVITEQNTQPTITMPLTIEEQLDTFLEGDSSRFSDARFSVLEPAYDSYLFSNNLRSDEPTPSSIQLLHSSEIAITISRCTKTGVATDLTIVKISDPLADNFVGYSLEERCIVFRGERGLVDDFVGFAELVAGEKPVTIVLKALKQVRVPPQGLEYGLTFERFVDRVEVLECAMWIRTSPSEQDEGVNKFVEFVSASQTPQPIPSKQTIPNDIHATDDDKPNLKVLEIHNSITDKSTFGSDSSSPLSSPPPIDESEDWEFPFSDSSSPLSPPPEIIETPPWLSHSES</sequence>
<accession>A0A8K0S8V1</accession>
<organism evidence="2 3">
    <name type="scientific">Fusarium tricinctum</name>
    <dbReference type="NCBI Taxonomy" id="61284"/>
    <lineage>
        <taxon>Eukaryota</taxon>
        <taxon>Fungi</taxon>
        <taxon>Dikarya</taxon>
        <taxon>Ascomycota</taxon>
        <taxon>Pezizomycotina</taxon>
        <taxon>Sordariomycetes</taxon>
        <taxon>Hypocreomycetidae</taxon>
        <taxon>Hypocreales</taxon>
        <taxon>Nectriaceae</taxon>
        <taxon>Fusarium</taxon>
        <taxon>Fusarium tricinctum species complex</taxon>
    </lineage>
</organism>
<feature type="region of interest" description="Disordered" evidence="1">
    <location>
        <begin position="234"/>
        <end position="287"/>
    </location>
</feature>
<evidence type="ECO:0000256" key="1">
    <source>
        <dbReference type="SAM" id="MobiDB-lite"/>
    </source>
</evidence>
<evidence type="ECO:0000313" key="2">
    <source>
        <dbReference type="EMBL" id="KAH7261932.1"/>
    </source>
</evidence>
<evidence type="ECO:0000313" key="3">
    <source>
        <dbReference type="Proteomes" id="UP000813427"/>
    </source>
</evidence>
<comment type="caution">
    <text evidence="2">The sequence shown here is derived from an EMBL/GenBank/DDBJ whole genome shotgun (WGS) entry which is preliminary data.</text>
</comment>
<keyword evidence="3" id="KW-1185">Reference proteome</keyword>
<feature type="region of interest" description="Disordered" evidence="1">
    <location>
        <begin position="198"/>
        <end position="219"/>
    </location>
</feature>
<dbReference type="EMBL" id="JAGPXF010000001">
    <property type="protein sequence ID" value="KAH7261932.1"/>
    <property type="molecule type" value="Genomic_DNA"/>
</dbReference>
<dbReference type="AlphaFoldDB" id="A0A8K0S8V1"/>
<reference evidence="2" key="1">
    <citation type="journal article" date="2021" name="Nat. Commun.">
        <title>Genetic determinants of endophytism in the Arabidopsis root mycobiome.</title>
        <authorList>
            <person name="Mesny F."/>
            <person name="Miyauchi S."/>
            <person name="Thiergart T."/>
            <person name="Pickel B."/>
            <person name="Atanasova L."/>
            <person name="Karlsson M."/>
            <person name="Huettel B."/>
            <person name="Barry K.W."/>
            <person name="Haridas S."/>
            <person name="Chen C."/>
            <person name="Bauer D."/>
            <person name="Andreopoulos W."/>
            <person name="Pangilinan J."/>
            <person name="LaButti K."/>
            <person name="Riley R."/>
            <person name="Lipzen A."/>
            <person name="Clum A."/>
            <person name="Drula E."/>
            <person name="Henrissat B."/>
            <person name="Kohler A."/>
            <person name="Grigoriev I.V."/>
            <person name="Martin F.M."/>
            <person name="Hacquard S."/>
        </authorList>
    </citation>
    <scope>NUCLEOTIDE SEQUENCE</scope>
    <source>
        <strain evidence="2">MPI-SDFR-AT-0068</strain>
    </source>
</reference>
<protein>
    <submittedName>
        <fullName evidence="2">Uncharacterized protein</fullName>
    </submittedName>
</protein>
<dbReference type="Proteomes" id="UP000813427">
    <property type="component" value="Unassembled WGS sequence"/>
</dbReference>
<proteinExistence type="predicted"/>
<name>A0A8K0S8V1_9HYPO</name>